<accession>A0A8J8TEH9</accession>
<reference evidence="2" key="1">
    <citation type="submission" date="2016-03" db="EMBL/GenBank/DDBJ databases">
        <authorList>
            <person name="Borrel G."/>
            <person name="Mccann A."/>
            <person name="O'Toole P.W."/>
        </authorList>
    </citation>
    <scope>NUCLEOTIDE SEQUENCE</scope>
    <source>
        <strain evidence="2">183</strain>
    </source>
</reference>
<evidence type="ECO:0000313" key="3">
    <source>
        <dbReference type="Proteomes" id="UP000752814"/>
    </source>
</evidence>
<gene>
    <name evidence="2" type="ORF">A3207_03550</name>
</gene>
<dbReference type="AlphaFoldDB" id="A0A8J8TEH9"/>
<evidence type="ECO:0000313" key="2">
    <source>
        <dbReference type="EMBL" id="TQS83027.1"/>
    </source>
</evidence>
<name>A0A8J8TEH9_9ARCH</name>
<sequence length="241" mass="27334">MAESLSTKHRVEEDRSGLKAVRLIGLAVLFVVLLMVSLSVSIITRGKSIEMQLFGNILCMILIAATIVVGIILMIYAPRELRKFNEKLEGLVKEVRLDVNYCSFEESQKKLVTAEAYGGKTYDMEILNQDTSKKKEPSEYYIAYIETKKKNEAELYVSIDPINEEDALRIFNTEDKNMKIDLYAADRNTAYKLIENAGSDGNAIEDTDLKENPLKIAHFRHALYVADEKYPVQVFYGASDQ</sequence>
<keyword evidence="1" id="KW-1133">Transmembrane helix</keyword>
<feature type="transmembrane region" description="Helical" evidence="1">
    <location>
        <begin position="20"/>
        <end position="43"/>
    </location>
</feature>
<organism evidence="2 3">
    <name type="scientific">Candidatus Methanomassiliicoccus intestinalis</name>
    <dbReference type="NCBI Taxonomy" id="1406512"/>
    <lineage>
        <taxon>Archaea</taxon>
        <taxon>Methanobacteriati</taxon>
        <taxon>Thermoplasmatota</taxon>
        <taxon>Thermoplasmata</taxon>
        <taxon>Methanomassiliicoccales</taxon>
        <taxon>Methanomassiliicoccaceae</taxon>
        <taxon>Methanomassiliicoccus</taxon>
    </lineage>
</organism>
<protein>
    <submittedName>
        <fullName evidence="2">Uncharacterized protein</fullName>
    </submittedName>
</protein>
<keyword evidence="1" id="KW-0472">Membrane</keyword>
<evidence type="ECO:0000256" key="1">
    <source>
        <dbReference type="SAM" id="Phobius"/>
    </source>
</evidence>
<comment type="caution">
    <text evidence="2">The sequence shown here is derived from an EMBL/GenBank/DDBJ whole genome shotgun (WGS) entry which is preliminary data.</text>
</comment>
<dbReference type="EMBL" id="LVVT01000014">
    <property type="protein sequence ID" value="TQS83027.1"/>
    <property type="molecule type" value="Genomic_DNA"/>
</dbReference>
<keyword evidence="1" id="KW-0812">Transmembrane</keyword>
<dbReference type="Proteomes" id="UP000752814">
    <property type="component" value="Unassembled WGS sequence"/>
</dbReference>
<proteinExistence type="predicted"/>
<dbReference type="RefSeq" id="WP_400194694.1">
    <property type="nucleotide sequence ID" value="NZ_CAYAYE010000014.1"/>
</dbReference>
<feature type="transmembrane region" description="Helical" evidence="1">
    <location>
        <begin position="55"/>
        <end position="77"/>
    </location>
</feature>